<evidence type="ECO:0000313" key="1">
    <source>
        <dbReference type="EMBL" id="GBP72514.1"/>
    </source>
</evidence>
<dbReference type="OrthoDB" id="9802488at2759"/>
<proteinExistence type="predicted"/>
<dbReference type="Proteomes" id="UP000299102">
    <property type="component" value="Unassembled WGS sequence"/>
</dbReference>
<name>A0A4C1YC13_EUMVA</name>
<protein>
    <submittedName>
        <fullName evidence="1">Uncharacterized protein</fullName>
    </submittedName>
</protein>
<dbReference type="EMBL" id="BGZK01001148">
    <property type="protein sequence ID" value="GBP72514.1"/>
    <property type="molecule type" value="Genomic_DNA"/>
</dbReference>
<reference evidence="1 2" key="1">
    <citation type="journal article" date="2019" name="Commun. Biol.">
        <title>The bagworm genome reveals a unique fibroin gene that provides high tensile strength.</title>
        <authorList>
            <person name="Kono N."/>
            <person name="Nakamura H."/>
            <person name="Ohtoshi R."/>
            <person name="Tomita M."/>
            <person name="Numata K."/>
            <person name="Arakawa K."/>
        </authorList>
    </citation>
    <scope>NUCLEOTIDE SEQUENCE [LARGE SCALE GENOMIC DNA]</scope>
</reference>
<sequence length="149" mass="16881">MVLRLKEREEVRASRVWSVSICGDTKDRIACDGFGELVVVINETRRNREDVLLKTDSGQVLGLDESATLLAETFFLNDRQTDVADIKVIPKLGKDDYGRPKSCHPIVQIPTLGKIMERMLIRCLQWHLVPKLCSMVSRRSAGQRTPSMI</sequence>
<organism evidence="1 2">
    <name type="scientific">Eumeta variegata</name>
    <name type="common">Bagworm moth</name>
    <name type="synonym">Eumeta japonica</name>
    <dbReference type="NCBI Taxonomy" id="151549"/>
    <lineage>
        <taxon>Eukaryota</taxon>
        <taxon>Metazoa</taxon>
        <taxon>Ecdysozoa</taxon>
        <taxon>Arthropoda</taxon>
        <taxon>Hexapoda</taxon>
        <taxon>Insecta</taxon>
        <taxon>Pterygota</taxon>
        <taxon>Neoptera</taxon>
        <taxon>Endopterygota</taxon>
        <taxon>Lepidoptera</taxon>
        <taxon>Glossata</taxon>
        <taxon>Ditrysia</taxon>
        <taxon>Tineoidea</taxon>
        <taxon>Psychidae</taxon>
        <taxon>Oiketicinae</taxon>
        <taxon>Eumeta</taxon>
    </lineage>
</organism>
<comment type="caution">
    <text evidence="1">The sequence shown here is derived from an EMBL/GenBank/DDBJ whole genome shotgun (WGS) entry which is preliminary data.</text>
</comment>
<accession>A0A4C1YC13</accession>
<dbReference type="AlphaFoldDB" id="A0A4C1YC13"/>
<gene>
    <name evidence="1" type="ORF">EVAR_47092_1</name>
</gene>
<evidence type="ECO:0000313" key="2">
    <source>
        <dbReference type="Proteomes" id="UP000299102"/>
    </source>
</evidence>
<keyword evidence="2" id="KW-1185">Reference proteome</keyword>